<comment type="cofactor">
    <cofactor evidence="1">
        <name>FAD</name>
        <dbReference type="ChEBI" id="CHEBI:57692"/>
    </cofactor>
</comment>
<dbReference type="Pfam" id="PF08022">
    <property type="entry name" value="FAD_binding_8"/>
    <property type="match status" value="1"/>
</dbReference>
<dbReference type="InterPro" id="IPR013112">
    <property type="entry name" value="FAD-bd_8"/>
</dbReference>
<keyword evidence="3" id="KW-0285">Flavoprotein</keyword>
<keyword evidence="11" id="KW-0411">Iron-sulfur</keyword>
<feature type="transmembrane region" description="Helical" evidence="13">
    <location>
        <begin position="184"/>
        <end position="202"/>
    </location>
</feature>
<keyword evidence="9" id="KW-0560">Oxidoreductase</keyword>
<dbReference type="GO" id="GO:0046872">
    <property type="term" value="F:metal ion binding"/>
    <property type="evidence" value="ECO:0007669"/>
    <property type="project" value="UniProtKB-KW"/>
</dbReference>
<dbReference type="SUPFAM" id="SSF52343">
    <property type="entry name" value="Ferredoxin reductase-like, C-terminal NADP-linked domain"/>
    <property type="match status" value="1"/>
</dbReference>
<evidence type="ECO:0000256" key="8">
    <source>
        <dbReference type="ARBA" id="ARBA00022989"/>
    </source>
</evidence>
<evidence type="ECO:0000313" key="15">
    <source>
        <dbReference type="EMBL" id="KJA11601.1"/>
    </source>
</evidence>
<dbReference type="GO" id="GO:0016491">
    <property type="term" value="F:oxidoreductase activity"/>
    <property type="evidence" value="ECO:0007669"/>
    <property type="project" value="UniProtKB-KW"/>
</dbReference>
<dbReference type="OrthoDB" id="9796486at2"/>
<keyword evidence="7" id="KW-0274">FAD</keyword>
<evidence type="ECO:0000256" key="11">
    <source>
        <dbReference type="ARBA" id="ARBA00023014"/>
    </source>
</evidence>
<dbReference type="InterPro" id="IPR017927">
    <property type="entry name" value="FAD-bd_FR_type"/>
</dbReference>
<feature type="transmembrane region" description="Helical" evidence="13">
    <location>
        <begin position="35"/>
        <end position="54"/>
    </location>
</feature>
<dbReference type="InterPro" id="IPR050415">
    <property type="entry name" value="MRET"/>
</dbReference>
<evidence type="ECO:0000256" key="6">
    <source>
        <dbReference type="ARBA" id="ARBA00022723"/>
    </source>
</evidence>
<evidence type="ECO:0000256" key="9">
    <source>
        <dbReference type="ARBA" id="ARBA00023002"/>
    </source>
</evidence>
<dbReference type="GO" id="GO:0050660">
    <property type="term" value="F:flavin adenine dinucleotide binding"/>
    <property type="evidence" value="ECO:0007669"/>
    <property type="project" value="TreeGrafter"/>
</dbReference>
<feature type="transmembrane region" description="Helical" evidence="13">
    <location>
        <begin position="74"/>
        <end position="92"/>
    </location>
</feature>
<dbReference type="STRING" id="80878.RP29_04915"/>
<proteinExistence type="predicted"/>
<dbReference type="Pfam" id="PF01794">
    <property type="entry name" value="Ferric_reduct"/>
    <property type="match status" value="1"/>
</dbReference>
<dbReference type="Gene3D" id="3.40.50.80">
    <property type="entry name" value="Nucleotide-binding domain of ferredoxin-NADP reductase (FNR) module"/>
    <property type="match status" value="1"/>
</dbReference>
<dbReference type="InterPro" id="IPR039261">
    <property type="entry name" value="FNR_nucleotide-bd"/>
</dbReference>
<evidence type="ECO:0000256" key="13">
    <source>
        <dbReference type="SAM" id="Phobius"/>
    </source>
</evidence>
<keyword evidence="16" id="KW-1185">Reference proteome</keyword>
<keyword evidence="5" id="KW-0001">2Fe-2S</keyword>
<evidence type="ECO:0000256" key="3">
    <source>
        <dbReference type="ARBA" id="ARBA00022630"/>
    </source>
</evidence>
<evidence type="ECO:0000256" key="1">
    <source>
        <dbReference type="ARBA" id="ARBA00001974"/>
    </source>
</evidence>
<dbReference type="SFLD" id="SFLDS00052">
    <property type="entry name" value="Ferric_Reductase_Domain"/>
    <property type="match status" value="1"/>
</dbReference>
<dbReference type="AlphaFoldDB" id="A0A0D7KB32"/>
<dbReference type="Proteomes" id="UP000032566">
    <property type="component" value="Unassembled WGS sequence"/>
</dbReference>
<organism evidence="15 16">
    <name type="scientific">Acidovorax temperans</name>
    <dbReference type="NCBI Taxonomy" id="80878"/>
    <lineage>
        <taxon>Bacteria</taxon>
        <taxon>Pseudomonadati</taxon>
        <taxon>Pseudomonadota</taxon>
        <taxon>Betaproteobacteria</taxon>
        <taxon>Burkholderiales</taxon>
        <taxon>Comamonadaceae</taxon>
        <taxon>Acidovorax</taxon>
    </lineage>
</organism>
<evidence type="ECO:0000259" key="14">
    <source>
        <dbReference type="PROSITE" id="PS51384"/>
    </source>
</evidence>
<evidence type="ECO:0000313" key="16">
    <source>
        <dbReference type="Proteomes" id="UP000032566"/>
    </source>
</evidence>
<evidence type="ECO:0000256" key="2">
    <source>
        <dbReference type="ARBA" id="ARBA00004141"/>
    </source>
</evidence>
<dbReference type="PATRIC" id="fig|80878.5.peg.266"/>
<comment type="caution">
    <text evidence="15">The sequence shown here is derived from an EMBL/GenBank/DDBJ whole genome shotgun (WGS) entry which is preliminary data.</text>
</comment>
<accession>A0A0D7KB32</accession>
<dbReference type="EMBL" id="JXYQ01000012">
    <property type="protein sequence ID" value="KJA11601.1"/>
    <property type="molecule type" value="Genomic_DNA"/>
</dbReference>
<evidence type="ECO:0000256" key="5">
    <source>
        <dbReference type="ARBA" id="ARBA00022714"/>
    </source>
</evidence>
<protein>
    <submittedName>
        <fullName evidence="15">Reductase</fullName>
    </submittedName>
</protein>
<dbReference type="PANTHER" id="PTHR47354">
    <property type="entry name" value="NADH OXIDOREDUCTASE HCR"/>
    <property type="match status" value="1"/>
</dbReference>
<evidence type="ECO:0000256" key="4">
    <source>
        <dbReference type="ARBA" id="ARBA00022692"/>
    </source>
</evidence>
<evidence type="ECO:0000256" key="10">
    <source>
        <dbReference type="ARBA" id="ARBA00023004"/>
    </source>
</evidence>
<keyword evidence="4 13" id="KW-0812">Transmembrane</keyword>
<evidence type="ECO:0000256" key="7">
    <source>
        <dbReference type="ARBA" id="ARBA00022827"/>
    </source>
</evidence>
<gene>
    <name evidence="15" type="ORF">RP29_04915</name>
</gene>
<dbReference type="PROSITE" id="PS51384">
    <property type="entry name" value="FAD_FR"/>
    <property type="match status" value="1"/>
</dbReference>
<dbReference type="PRINTS" id="PR00410">
    <property type="entry name" value="PHEHYDRXLASE"/>
</dbReference>
<keyword evidence="8 13" id="KW-1133">Transmembrane helix</keyword>
<comment type="subcellular location">
    <subcellularLocation>
        <location evidence="2">Membrane</location>
        <topology evidence="2">Multi-pass membrane protein</topology>
    </subcellularLocation>
</comment>
<dbReference type="InterPro" id="IPR013130">
    <property type="entry name" value="Fe3_Rdtase_TM_dom"/>
</dbReference>
<dbReference type="InterPro" id="IPR001433">
    <property type="entry name" value="OxRdtase_FAD/NAD-bd"/>
</dbReference>
<dbReference type="SUPFAM" id="SSF63380">
    <property type="entry name" value="Riboflavin synthase domain-like"/>
    <property type="match status" value="1"/>
</dbReference>
<feature type="transmembrane region" description="Helical" evidence="13">
    <location>
        <begin position="129"/>
        <end position="146"/>
    </location>
</feature>
<dbReference type="RefSeq" id="WP_052520973.1">
    <property type="nucleotide sequence ID" value="NZ_JXYQ01000012.1"/>
</dbReference>
<feature type="transmembrane region" description="Helical" evidence="13">
    <location>
        <begin position="158"/>
        <end position="178"/>
    </location>
</feature>
<keyword evidence="6" id="KW-0479">Metal-binding</keyword>
<dbReference type="PANTHER" id="PTHR47354:SF8">
    <property type="entry name" value="1,2-PHENYLACETYL-COA EPOXIDASE, SUBUNIT E"/>
    <property type="match status" value="1"/>
</dbReference>
<keyword evidence="12 13" id="KW-0472">Membrane</keyword>
<evidence type="ECO:0000256" key="12">
    <source>
        <dbReference type="ARBA" id="ARBA00023136"/>
    </source>
</evidence>
<sequence length="431" mass="47934">MKKVLGSTLALAVLLWAMTVPWQDPAMNVWWWRNQILLLTGLGAWALMSLIMVLSLRPVWLERPLGGMDKIYRLHKWAGIGAIVLSLLHYGTQLSKDLLIALVGRPVRAPRADWWLNTFRHLAEDMGEWAVWFLAAMLVITLWQRFPYHVWRYLHKLLAGVYLVLAFHAVVLVPPAWWAQPAGAFVAAASLVGVLCAVRSLAGRIGSSRRHAAQVVDVQVHPSGVVELECRVQGTWKHRAGQFAFLTLQAGEGHHPFTLVNADTGDGRLRFAIKALGDYTARLAQQVAVGQQVWVEGPYGRFDFRQDRAPEQVWVAAGIGATPFVAWLESLVANPAQAPVVQLHYCVRNTEEAVFAERMQQLCAQLPSVTLHIHHSDVTGKVAADALLASAGPQASVWFCGPQGFGQALRDAMQRLGRGQGRFHQELFQMR</sequence>
<name>A0A0D7KB32_9BURK</name>
<dbReference type="GO" id="GO:0016020">
    <property type="term" value="C:membrane"/>
    <property type="evidence" value="ECO:0007669"/>
    <property type="project" value="UniProtKB-SubCell"/>
</dbReference>
<dbReference type="Pfam" id="PF00175">
    <property type="entry name" value="NAD_binding_1"/>
    <property type="match status" value="1"/>
</dbReference>
<dbReference type="CDD" id="cd06198">
    <property type="entry name" value="FNR_like_3"/>
    <property type="match status" value="1"/>
</dbReference>
<keyword evidence="10" id="KW-0408">Iron</keyword>
<dbReference type="Gene3D" id="2.40.30.10">
    <property type="entry name" value="Translation factors"/>
    <property type="match status" value="1"/>
</dbReference>
<dbReference type="GO" id="GO:0051537">
    <property type="term" value="F:2 iron, 2 sulfur cluster binding"/>
    <property type="evidence" value="ECO:0007669"/>
    <property type="project" value="UniProtKB-KW"/>
</dbReference>
<dbReference type="InterPro" id="IPR017938">
    <property type="entry name" value="Riboflavin_synthase-like_b-brl"/>
</dbReference>
<reference evidence="15 16" key="1">
    <citation type="submission" date="2014-12" db="EMBL/GenBank/DDBJ databases">
        <title>Isolation of bacteria from lake water.</title>
        <authorList>
            <person name="Sheng K.-Y."/>
            <person name="Chin P.-S."/>
            <person name="Chan K.-G."/>
            <person name="Tan G.S."/>
        </authorList>
    </citation>
    <scope>NUCLEOTIDE SEQUENCE [LARGE SCALE GENOMIC DNA]</scope>
    <source>
        <strain evidence="15 16">KY4</strain>
    </source>
</reference>
<feature type="domain" description="FAD-binding FR-type" evidence="14">
    <location>
        <begin position="208"/>
        <end position="305"/>
    </location>
</feature>